<keyword evidence="2" id="KW-0812">Transmembrane</keyword>
<dbReference type="NCBIfam" id="NF042914">
    <property type="entry name" value="SAV915_dom"/>
    <property type="match status" value="1"/>
</dbReference>
<comment type="caution">
    <text evidence="3">The sequence shown here is derived from an EMBL/GenBank/DDBJ whole genome shotgun (WGS) entry which is preliminary data.</text>
</comment>
<proteinExistence type="predicted"/>
<keyword evidence="2" id="KW-1133">Transmembrane helix</keyword>
<evidence type="ECO:0008006" key="5">
    <source>
        <dbReference type="Google" id="ProtNLM"/>
    </source>
</evidence>
<evidence type="ECO:0000313" key="3">
    <source>
        <dbReference type="EMBL" id="GCE00365.1"/>
    </source>
</evidence>
<keyword evidence="4" id="KW-1185">Reference proteome</keyword>
<feature type="transmembrane region" description="Helical" evidence="2">
    <location>
        <begin position="230"/>
        <end position="250"/>
    </location>
</feature>
<evidence type="ECO:0000313" key="4">
    <source>
        <dbReference type="Proteomes" id="UP000286931"/>
    </source>
</evidence>
<name>A0A401Z0H8_9ACTN</name>
<dbReference type="InterPro" id="IPR049975">
    <property type="entry name" value="SAV_915-like_dom"/>
</dbReference>
<evidence type="ECO:0000256" key="2">
    <source>
        <dbReference type="SAM" id="Phobius"/>
    </source>
</evidence>
<dbReference type="AlphaFoldDB" id="A0A401Z0H8"/>
<evidence type="ECO:0000256" key="1">
    <source>
        <dbReference type="SAM" id="MobiDB-lite"/>
    </source>
</evidence>
<reference evidence="3 4" key="1">
    <citation type="submission" date="2018-12" db="EMBL/GenBank/DDBJ databases">
        <title>Draft genome sequence of Embleya hyalina NBRC 13850T.</title>
        <authorList>
            <person name="Komaki H."/>
            <person name="Hosoyama A."/>
            <person name="Kimura A."/>
            <person name="Ichikawa N."/>
            <person name="Tamura T."/>
        </authorList>
    </citation>
    <scope>NUCLEOTIDE SEQUENCE [LARGE SCALE GENOMIC DNA]</scope>
    <source>
        <strain evidence="3 4">NBRC 13850</strain>
    </source>
</reference>
<keyword evidence="2" id="KW-0472">Membrane</keyword>
<feature type="region of interest" description="Disordered" evidence="1">
    <location>
        <begin position="175"/>
        <end position="212"/>
    </location>
</feature>
<organism evidence="3 4">
    <name type="scientific">Embleya hyalina</name>
    <dbReference type="NCBI Taxonomy" id="516124"/>
    <lineage>
        <taxon>Bacteria</taxon>
        <taxon>Bacillati</taxon>
        <taxon>Actinomycetota</taxon>
        <taxon>Actinomycetes</taxon>
        <taxon>Kitasatosporales</taxon>
        <taxon>Streptomycetaceae</taxon>
        <taxon>Embleya</taxon>
    </lineage>
</organism>
<dbReference type="EMBL" id="BIFH01000039">
    <property type="protein sequence ID" value="GCE00365.1"/>
    <property type="molecule type" value="Genomic_DNA"/>
</dbReference>
<dbReference type="Proteomes" id="UP000286931">
    <property type="component" value="Unassembled WGS sequence"/>
</dbReference>
<gene>
    <name evidence="3" type="ORF">EHYA_08090</name>
</gene>
<sequence length="251" mass="25402">MSDVLITDEEPAATTTARRVLIVPVRADAGARVVRLCRDPLGARVLVAFTSVARLRAVLGVEQEWIRLGAGAARSLADEIGVERMLVDPGLSAPPVHRAWGEAGQAAEESGPDARAVPAAGVAEAAPVAGDARVARAVPVAPAPYVAQIARVARAAEVARGGGPDRVADVECGHSVTPLAPTRPGAVKSGSRTLRSRSDGGGPRTAATVSTSASAVSVSAPGAGTWDPQALGVLRVILVVAVLSVVFSLFA</sequence>
<protein>
    <recommendedName>
        <fullName evidence="5">SseB protein N-terminal domain-containing protein</fullName>
    </recommendedName>
</protein>
<accession>A0A401Z0H8</accession>